<feature type="chain" id="PRO_5041984036" evidence="1">
    <location>
        <begin position="20"/>
        <end position="142"/>
    </location>
</feature>
<sequence>MMFFRVPAVLLFLAFGATAAPVVVPQQVAVVQQGKREVWSPPVINPHKGTIWHIGSTVTVSWNTTTRPAQVTNPTGTLLLGYLQPDGEGGENLDVDHPLAQGFPLDVGKVKFIVPRVKPRKNYIVALIGDSGNVSPKFTIEK</sequence>
<accession>A0AAD4LHV7</accession>
<dbReference type="AlphaFoldDB" id="A0AAD4LHV7"/>
<feature type="signal peptide" evidence="1">
    <location>
        <begin position="1"/>
        <end position="19"/>
    </location>
</feature>
<gene>
    <name evidence="2" type="ORF">EDB92DRAFT_2104365</name>
</gene>
<evidence type="ECO:0000256" key="1">
    <source>
        <dbReference type="SAM" id="SignalP"/>
    </source>
</evidence>
<keyword evidence="3" id="KW-1185">Reference proteome</keyword>
<name>A0AAD4LHV7_9AGAM</name>
<reference evidence="2" key="1">
    <citation type="submission" date="2022-01" db="EMBL/GenBank/DDBJ databases">
        <title>Comparative genomics reveals a dynamic genome evolution in the ectomycorrhizal milk-cap (Lactarius) mushrooms.</title>
        <authorList>
            <consortium name="DOE Joint Genome Institute"/>
            <person name="Lebreton A."/>
            <person name="Tang N."/>
            <person name="Kuo A."/>
            <person name="LaButti K."/>
            <person name="Drula E."/>
            <person name="Barry K."/>
            <person name="Clum A."/>
            <person name="Lipzen A."/>
            <person name="Mousain D."/>
            <person name="Ng V."/>
            <person name="Wang R."/>
            <person name="Wang X."/>
            <person name="Dai Y."/>
            <person name="Henrissat B."/>
            <person name="Grigoriev I.V."/>
            <person name="Guerin-Laguette A."/>
            <person name="Yu F."/>
            <person name="Martin F.M."/>
        </authorList>
    </citation>
    <scope>NUCLEOTIDE SEQUENCE</scope>
    <source>
        <strain evidence="2">QP</strain>
    </source>
</reference>
<dbReference type="EMBL" id="JAKELL010000039">
    <property type="protein sequence ID" value="KAH8989055.1"/>
    <property type="molecule type" value="Genomic_DNA"/>
</dbReference>
<proteinExistence type="predicted"/>
<evidence type="ECO:0000313" key="3">
    <source>
        <dbReference type="Proteomes" id="UP001201163"/>
    </source>
</evidence>
<organism evidence="2 3">
    <name type="scientific">Lactarius akahatsu</name>
    <dbReference type="NCBI Taxonomy" id="416441"/>
    <lineage>
        <taxon>Eukaryota</taxon>
        <taxon>Fungi</taxon>
        <taxon>Dikarya</taxon>
        <taxon>Basidiomycota</taxon>
        <taxon>Agaricomycotina</taxon>
        <taxon>Agaricomycetes</taxon>
        <taxon>Russulales</taxon>
        <taxon>Russulaceae</taxon>
        <taxon>Lactarius</taxon>
    </lineage>
</organism>
<protein>
    <submittedName>
        <fullName evidence="2">Uncharacterized protein</fullName>
    </submittedName>
</protein>
<evidence type="ECO:0000313" key="2">
    <source>
        <dbReference type="EMBL" id="KAH8989055.1"/>
    </source>
</evidence>
<comment type="caution">
    <text evidence="2">The sequence shown here is derived from an EMBL/GenBank/DDBJ whole genome shotgun (WGS) entry which is preliminary data.</text>
</comment>
<keyword evidence="1" id="KW-0732">Signal</keyword>
<dbReference type="Proteomes" id="UP001201163">
    <property type="component" value="Unassembled WGS sequence"/>
</dbReference>